<keyword evidence="9" id="KW-1185">Reference proteome</keyword>
<dbReference type="InterPro" id="IPR039425">
    <property type="entry name" value="RNA_pol_sigma-70-like"/>
</dbReference>
<dbReference type="Pfam" id="PF08281">
    <property type="entry name" value="Sigma70_r4_2"/>
    <property type="match status" value="1"/>
</dbReference>
<dbReference type="AlphaFoldDB" id="A0A365Y2U4"/>
<dbReference type="SUPFAM" id="SSF88946">
    <property type="entry name" value="Sigma2 domain of RNA polymerase sigma factors"/>
    <property type="match status" value="1"/>
</dbReference>
<proteinExistence type="inferred from homology"/>
<feature type="domain" description="RNA polymerase sigma factor 70 region 4 type 2" evidence="7">
    <location>
        <begin position="114"/>
        <end position="166"/>
    </location>
</feature>
<dbReference type="RefSeq" id="WP_113615493.1">
    <property type="nucleotide sequence ID" value="NZ_QFFJ01000001.1"/>
</dbReference>
<reference evidence="8 9" key="1">
    <citation type="submission" date="2018-05" db="EMBL/GenBank/DDBJ databases">
        <title>Chitinophaga sp. K3CV102501T nov., isolated from isolated from a monsoon evergreen broad-leaved forest soil.</title>
        <authorList>
            <person name="Lv Y."/>
        </authorList>
    </citation>
    <scope>NUCLEOTIDE SEQUENCE [LARGE SCALE GENOMIC DNA]</scope>
    <source>
        <strain evidence="8 9">GDMCC 1.1325</strain>
    </source>
</reference>
<dbReference type="GO" id="GO:0003677">
    <property type="term" value="F:DNA binding"/>
    <property type="evidence" value="ECO:0007669"/>
    <property type="project" value="UniProtKB-KW"/>
</dbReference>
<keyword evidence="5" id="KW-0804">Transcription</keyword>
<dbReference type="InterPro" id="IPR036388">
    <property type="entry name" value="WH-like_DNA-bd_sf"/>
</dbReference>
<protein>
    <submittedName>
        <fullName evidence="8">Sigma-70 family RNA polymerase sigma factor</fullName>
    </submittedName>
</protein>
<dbReference type="GO" id="GO:0006352">
    <property type="term" value="P:DNA-templated transcription initiation"/>
    <property type="evidence" value="ECO:0007669"/>
    <property type="project" value="InterPro"/>
</dbReference>
<comment type="caution">
    <text evidence="8">The sequence shown here is derived from an EMBL/GenBank/DDBJ whole genome shotgun (WGS) entry which is preliminary data.</text>
</comment>
<dbReference type="InterPro" id="IPR007627">
    <property type="entry name" value="RNA_pol_sigma70_r2"/>
</dbReference>
<dbReference type="Gene3D" id="1.10.10.10">
    <property type="entry name" value="Winged helix-like DNA-binding domain superfamily/Winged helix DNA-binding domain"/>
    <property type="match status" value="1"/>
</dbReference>
<evidence type="ECO:0000259" key="6">
    <source>
        <dbReference type="Pfam" id="PF04542"/>
    </source>
</evidence>
<evidence type="ECO:0000256" key="4">
    <source>
        <dbReference type="ARBA" id="ARBA00023125"/>
    </source>
</evidence>
<accession>A0A365Y2U4</accession>
<sequence>MEDLQQLVRECLANDRRSQEKLYRKFYPALFLLCRKFFSQPEEAVEVLNDGMLQVFTQLEKYDAAKGEFFNWVYTVVRNTALDKIRSRKWPSHNEIDEEVVTTQNNTLDKLAWEDIYKLLDALPPSTRAVCTLFYLEGFPVKDIAEMLKQSPGTVKWHLSETRSKLKPILEQHYLK</sequence>
<dbReference type="InterPro" id="IPR014284">
    <property type="entry name" value="RNA_pol_sigma-70_dom"/>
</dbReference>
<dbReference type="InterPro" id="IPR013324">
    <property type="entry name" value="RNA_pol_sigma_r3/r4-like"/>
</dbReference>
<dbReference type="Gene3D" id="1.10.1740.10">
    <property type="match status" value="1"/>
</dbReference>
<dbReference type="Proteomes" id="UP000253410">
    <property type="component" value="Unassembled WGS sequence"/>
</dbReference>
<evidence type="ECO:0000256" key="2">
    <source>
        <dbReference type="ARBA" id="ARBA00023015"/>
    </source>
</evidence>
<dbReference type="InterPro" id="IPR013325">
    <property type="entry name" value="RNA_pol_sigma_r2"/>
</dbReference>
<dbReference type="NCBIfam" id="TIGR02937">
    <property type="entry name" value="sigma70-ECF"/>
    <property type="match status" value="1"/>
</dbReference>
<dbReference type="InterPro" id="IPR013249">
    <property type="entry name" value="RNA_pol_sigma70_r4_t2"/>
</dbReference>
<dbReference type="PANTHER" id="PTHR43133:SF8">
    <property type="entry name" value="RNA POLYMERASE SIGMA FACTOR HI_1459-RELATED"/>
    <property type="match status" value="1"/>
</dbReference>
<dbReference type="PANTHER" id="PTHR43133">
    <property type="entry name" value="RNA POLYMERASE ECF-TYPE SIGMA FACTO"/>
    <property type="match status" value="1"/>
</dbReference>
<keyword evidence="2" id="KW-0805">Transcription regulation</keyword>
<evidence type="ECO:0000313" key="8">
    <source>
        <dbReference type="EMBL" id="RBL92896.1"/>
    </source>
</evidence>
<evidence type="ECO:0000313" key="9">
    <source>
        <dbReference type="Proteomes" id="UP000253410"/>
    </source>
</evidence>
<gene>
    <name evidence="8" type="ORF">DF182_10055</name>
</gene>
<dbReference type="SUPFAM" id="SSF88659">
    <property type="entry name" value="Sigma3 and sigma4 domains of RNA polymerase sigma factors"/>
    <property type="match status" value="1"/>
</dbReference>
<name>A0A365Y2U4_9BACT</name>
<keyword evidence="4" id="KW-0238">DNA-binding</keyword>
<evidence type="ECO:0000256" key="5">
    <source>
        <dbReference type="ARBA" id="ARBA00023163"/>
    </source>
</evidence>
<evidence type="ECO:0000256" key="3">
    <source>
        <dbReference type="ARBA" id="ARBA00023082"/>
    </source>
</evidence>
<evidence type="ECO:0000259" key="7">
    <source>
        <dbReference type="Pfam" id="PF08281"/>
    </source>
</evidence>
<comment type="similarity">
    <text evidence="1">Belongs to the sigma-70 factor family. ECF subfamily.</text>
</comment>
<dbReference type="Pfam" id="PF04542">
    <property type="entry name" value="Sigma70_r2"/>
    <property type="match status" value="1"/>
</dbReference>
<dbReference type="OrthoDB" id="1491902at2"/>
<dbReference type="EMBL" id="QFFJ01000001">
    <property type="protein sequence ID" value="RBL92896.1"/>
    <property type="molecule type" value="Genomic_DNA"/>
</dbReference>
<dbReference type="GO" id="GO:0016987">
    <property type="term" value="F:sigma factor activity"/>
    <property type="evidence" value="ECO:0007669"/>
    <property type="project" value="UniProtKB-KW"/>
</dbReference>
<feature type="domain" description="RNA polymerase sigma-70 region 2" evidence="6">
    <location>
        <begin position="22"/>
        <end position="90"/>
    </location>
</feature>
<organism evidence="8 9">
    <name type="scientific">Chitinophaga flava</name>
    <dbReference type="NCBI Taxonomy" id="2259036"/>
    <lineage>
        <taxon>Bacteria</taxon>
        <taxon>Pseudomonadati</taxon>
        <taxon>Bacteroidota</taxon>
        <taxon>Chitinophagia</taxon>
        <taxon>Chitinophagales</taxon>
        <taxon>Chitinophagaceae</taxon>
        <taxon>Chitinophaga</taxon>
    </lineage>
</organism>
<keyword evidence="3" id="KW-0731">Sigma factor</keyword>
<evidence type="ECO:0000256" key="1">
    <source>
        <dbReference type="ARBA" id="ARBA00010641"/>
    </source>
</evidence>